<accession>A0A9D4UZM8</accession>
<keyword evidence="3" id="KW-1185">Reference proteome</keyword>
<dbReference type="Proteomes" id="UP000886520">
    <property type="component" value="Chromosome 8"/>
</dbReference>
<sequence length="241" mass="26934">MELRNDRSKRSAFYLCNPLRSTFSKLPPCLTITTITTFGYDWNTIVAIGTAPTFLVAIEILTFERVAPKWLQFGTLPYAYSVHPRTEVVSANGAVYLLLAQPIGTMLEIKNSPPYVTHHVNVPGYSLISEPKLLSCSNKVFLVDTGIITANIIQMWRFQPDNASEPWLSIQLQAPPFLQPVPRNSLRVLAVRGMGVSLYFVFPGLQIAILLMTQNEWFSLPKVDVAKPSTCSIVVWEEACS</sequence>
<organism evidence="2 3">
    <name type="scientific">Adiantum capillus-veneris</name>
    <name type="common">Maidenhair fern</name>
    <dbReference type="NCBI Taxonomy" id="13818"/>
    <lineage>
        <taxon>Eukaryota</taxon>
        <taxon>Viridiplantae</taxon>
        <taxon>Streptophyta</taxon>
        <taxon>Embryophyta</taxon>
        <taxon>Tracheophyta</taxon>
        <taxon>Polypodiopsida</taxon>
        <taxon>Polypodiidae</taxon>
        <taxon>Polypodiales</taxon>
        <taxon>Pteridineae</taxon>
        <taxon>Pteridaceae</taxon>
        <taxon>Vittarioideae</taxon>
        <taxon>Adiantum</taxon>
    </lineage>
</organism>
<evidence type="ECO:0000313" key="2">
    <source>
        <dbReference type="EMBL" id="KAI5076948.1"/>
    </source>
</evidence>
<reference evidence="2" key="1">
    <citation type="submission" date="2021-01" db="EMBL/GenBank/DDBJ databases">
        <title>Adiantum capillus-veneris genome.</title>
        <authorList>
            <person name="Fang Y."/>
            <person name="Liao Q."/>
        </authorList>
    </citation>
    <scope>NUCLEOTIDE SEQUENCE</scope>
    <source>
        <strain evidence="2">H3</strain>
        <tissue evidence="2">Leaf</tissue>
    </source>
</reference>
<keyword evidence="1" id="KW-1133">Transmembrane helix</keyword>
<keyword evidence="1" id="KW-0472">Membrane</keyword>
<name>A0A9D4UZM8_ADICA</name>
<proteinExistence type="predicted"/>
<dbReference type="EMBL" id="JABFUD020000008">
    <property type="protein sequence ID" value="KAI5076948.1"/>
    <property type="molecule type" value="Genomic_DNA"/>
</dbReference>
<gene>
    <name evidence="2" type="ORF">GOP47_0009013</name>
</gene>
<evidence type="ECO:0000313" key="3">
    <source>
        <dbReference type="Proteomes" id="UP000886520"/>
    </source>
</evidence>
<comment type="caution">
    <text evidence="2">The sequence shown here is derived from an EMBL/GenBank/DDBJ whole genome shotgun (WGS) entry which is preliminary data.</text>
</comment>
<evidence type="ECO:0000256" key="1">
    <source>
        <dbReference type="SAM" id="Phobius"/>
    </source>
</evidence>
<feature type="transmembrane region" description="Helical" evidence="1">
    <location>
        <begin position="189"/>
        <end position="212"/>
    </location>
</feature>
<protein>
    <submittedName>
        <fullName evidence="2">Uncharacterized protein</fullName>
    </submittedName>
</protein>
<keyword evidence="1" id="KW-0812">Transmembrane</keyword>
<dbReference type="AlphaFoldDB" id="A0A9D4UZM8"/>